<dbReference type="InterPro" id="IPR051043">
    <property type="entry name" value="Sulfatase_Mod_Factor_Kinase"/>
</dbReference>
<dbReference type="EMBL" id="JBHMBW010000047">
    <property type="protein sequence ID" value="MFB9628515.1"/>
    <property type="molecule type" value="Genomic_DNA"/>
</dbReference>
<dbReference type="CDD" id="cd00267">
    <property type="entry name" value="ABC_ATPase"/>
    <property type="match status" value="1"/>
</dbReference>
<dbReference type="RefSeq" id="WP_344988486.1">
    <property type="nucleotide sequence ID" value="NZ_BAAAXV010000002.1"/>
</dbReference>
<reference evidence="2 3" key="1">
    <citation type="submission" date="2024-09" db="EMBL/GenBank/DDBJ databases">
        <authorList>
            <person name="Sun Q."/>
            <person name="Mori K."/>
        </authorList>
    </citation>
    <scope>NUCLEOTIDE SEQUENCE [LARGE SCALE GENOMIC DNA]</scope>
    <source>
        <strain evidence="2 3">JCM 3143</strain>
    </source>
</reference>
<sequence length="1127" mass="126119">MPALPEDLFDEIVAYLSRHLQSSADREILKPVLSEWHGFDDIEWEGSPRVFSSRLVLRLPHDLLKRVLRRIPAGAEQREAVERVCSRIDAATGVRPARRPPAVRRKRPPESQVDGFRSLLFQPLDELSAPGTAPRPVEDIWAEWARSSSGYPLILIMDFPPDVPPTLLAADDDTGNTLWIDGEPLIAPADAAQEGADTVDLSASRPSTLVIDFSAAAPDRVLKSGERDFGEDLSLLLSLAKSRDHRVVLGLPRFVASRLSRETLRRLSPWTFVSGELFSPAYEPRVEDCEKKVLRRSVPFRDVLLPLLSANSATLARTSAEMIASLPVPRHPSESDRIAFLLGLSRRLLEAGYYEIAFRLEGYCRSLAQDKVFIPLTADLVADRKSSIVGLVESTAELPAMVRHGLLVGDTGSGKTTSLLKTEQLWLLPRWATSGMRFPAYLPLYVPLAKAGAFSLARQIGERLADGSFSRFDEGGERHRLACHALIGKLGTLEALCGLFGSPLMLLLDDADRLSPANEHRLTKDLDDLRNDYPGMGILLTGRDARMATRARLSVAEIRELNEQQVDLLLRQGHGHPSLLALMAANGKPISRYVRNPRLLRLICDLECTGEEVENANLRKVIELYVAGSGRRVVSDRRRRVTEKWLAKVALETKAAQEHHYRTDDPEEQGLISIGRALGLLNEVRDPGVLAFRFETLSDYFAARQLAKELTRSDVASILAGLLGGEDGEHGEHGEHGEGTVPATWRDVLRMVVSLLPNARAGELVDFLSRVDLRLAHECVLELAVQGSLLHDPTSPLLRSRMRETDDITAKVDDARTLRHLDPRIDVRTPLGNMVDVPGSELMEPFKIGQYPVTNMEFAEFVDRGYDTKRWWPDAGWDWAQQNKIRHPRYWRNNRLNQPNQPVTGVNFFEAVAYCAWLTERHQGYLFRLPSAAEWDRAAHGDVGVFEDILRITRDAFRLNAERRAGQRNASRIKRWKARRRPAHKELAAEPIELDRQQELDLSNELVSRTKGYMVRYRDQLEHGAVTPVGVFPANGLGCHDLFGNVWQWCGTAVSTVSSTETRLEDLPRAAHVGKGESIVVKGGSTTDPYNPVWLVMGGWFDPFVRFHRLGFRVAGARRMEEEEGSA</sequence>
<feature type="domain" description="Sulfatase-modifying factor enzyme-like" evidence="1">
    <location>
        <begin position="843"/>
        <end position="969"/>
    </location>
</feature>
<dbReference type="Proteomes" id="UP001589532">
    <property type="component" value="Unassembled WGS sequence"/>
</dbReference>
<dbReference type="PANTHER" id="PTHR23150">
    <property type="entry name" value="SULFATASE MODIFYING FACTOR 1, 2"/>
    <property type="match status" value="1"/>
</dbReference>
<keyword evidence="3" id="KW-1185">Reference proteome</keyword>
<gene>
    <name evidence="2" type="ORF">ACFFSA_36010</name>
</gene>
<protein>
    <submittedName>
        <fullName evidence="2">SUMF1/EgtB/PvdO family nonheme iron enzyme</fullName>
    </submittedName>
</protein>
<evidence type="ECO:0000259" key="1">
    <source>
        <dbReference type="Pfam" id="PF03781"/>
    </source>
</evidence>
<dbReference type="InterPro" id="IPR027417">
    <property type="entry name" value="P-loop_NTPase"/>
</dbReference>
<comment type="caution">
    <text evidence="2">The sequence shown here is derived from an EMBL/GenBank/DDBJ whole genome shotgun (WGS) entry which is preliminary data.</text>
</comment>
<evidence type="ECO:0000313" key="3">
    <source>
        <dbReference type="Proteomes" id="UP001589532"/>
    </source>
</evidence>
<feature type="domain" description="Sulfatase-modifying factor enzyme-like" evidence="1">
    <location>
        <begin position="1019"/>
        <end position="1115"/>
    </location>
</feature>
<dbReference type="InterPro" id="IPR042095">
    <property type="entry name" value="SUMF_sf"/>
</dbReference>
<dbReference type="Gene3D" id="3.90.1580.10">
    <property type="entry name" value="paralog of FGE (formylglycine-generating enzyme)"/>
    <property type="match status" value="1"/>
</dbReference>
<dbReference type="SUPFAM" id="SSF56436">
    <property type="entry name" value="C-type lectin-like"/>
    <property type="match status" value="1"/>
</dbReference>
<dbReference type="InterPro" id="IPR005532">
    <property type="entry name" value="SUMF_dom"/>
</dbReference>
<name>A0ABV5SA04_9ACTN</name>
<organism evidence="2 3">
    <name type="scientific">Nonomuraea helvata</name>
    <dbReference type="NCBI Taxonomy" id="37484"/>
    <lineage>
        <taxon>Bacteria</taxon>
        <taxon>Bacillati</taxon>
        <taxon>Actinomycetota</taxon>
        <taxon>Actinomycetes</taxon>
        <taxon>Streptosporangiales</taxon>
        <taxon>Streptosporangiaceae</taxon>
        <taxon>Nonomuraea</taxon>
    </lineage>
</organism>
<accession>A0ABV5SA04</accession>
<dbReference type="InterPro" id="IPR016187">
    <property type="entry name" value="CTDL_fold"/>
</dbReference>
<dbReference type="Pfam" id="PF03781">
    <property type="entry name" value="FGE-sulfatase"/>
    <property type="match status" value="2"/>
</dbReference>
<dbReference type="SUPFAM" id="SSF52540">
    <property type="entry name" value="P-loop containing nucleoside triphosphate hydrolases"/>
    <property type="match status" value="1"/>
</dbReference>
<evidence type="ECO:0000313" key="2">
    <source>
        <dbReference type="EMBL" id="MFB9628515.1"/>
    </source>
</evidence>
<proteinExistence type="predicted"/>